<dbReference type="EMBL" id="DSDS01000132">
    <property type="protein sequence ID" value="HET98171.1"/>
    <property type="molecule type" value="Genomic_DNA"/>
</dbReference>
<proteinExistence type="predicted"/>
<reference evidence="1" key="1">
    <citation type="journal article" date="2020" name="mSystems">
        <title>Genome- and Community-Level Interaction Insights into Carbon Utilization and Element Cycling Functions of Hydrothermarchaeota in Hydrothermal Sediment.</title>
        <authorList>
            <person name="Zhou Z."/>
            <person name="Liu Y."/>
            <person name="Xu W."/>
            <person name="Pan J."/>
            <person name="Luo Z.H."/>
            <person name="Li M."/>
        </authorList>
    </citation>
    <scope>NUCLEOTIDE SEQUENCE [LARGE SCALE GENOMIC DNA]</scope>
    <source>
        <strain evidence="1">SpSt-1224</strain>
    </source>
</reference>
<evidence type="ECO:0000313" key="1">
    <source>
        <dbReference type="EMBL" id="HET98171.1"/>
    </source>
</evidence>
<evidence type="ECO:0008006" key="2">
    <source>
        <dbReference type="Google" id="ProtNLM"/>
    </source>
</evidence>
<dbReference type="AlphaFoldDB" id="A0A7C2XRN1"/>
<sequence length="180" mass="19739">MALNIGKSGGISALFVLLLLLCPGAGLSESREESPGEELSRQPPLSLLEELQLSPDPFFYRQTGRPDPFMPFVTIRPAATAAGKPDKAEAEEVLTGLRRFEPEQLTLTAIVLSDKASLAMVEDSTGYGHIIRRGSSIGRSGRVERITADRVIIRQELVTLTGEQEYRTVELVLMREGEDK</sequence>
<accession>A0A7C2XRN1</accession>
<name>A0A7C2XRN1_9BACT</name>
<dbReference type="Gene3D" id="2.30.30.830">
    <property type="match status" value="1"/>
</dbReference>
<comment type="caution">
    <text evidence="1">The sequence shown here is derived from an EMBL/GenBank/DDBJ whole genome shotgun (WGS) entry which is preliminary data.</text>
</comment>
<dbReference type="Pfam" id="PF04351">
    <property type="entry name" value="PilP"/>
    <property type="match status" value="1"/>
</dbReference>
<protein>
    <recommendedName>
        <fullName evidence="2">Pilus assembly protein PilP</fullName>
    </recommendedName>
</protein>
<gene>
    <name evidence="1" type="ORF">ENN98_05700</name>
</gene>
<dbReference type="InterPro" id="IPR007446">
    <property type="entry name" value="PilP"/>
</dbReference>
<dbReference type="Proteomes" id="UP000885986">
    <property type="component" value="Unassembled WGS sequence"/>
</dbReference>
<organism evidence="1">
    <name type="scientific">Desulfurivibrio alkaliphilus</name>
    <dbReference type="NCBI Taxonomy" id="427923"/>
    <lineage>
        <taxon>Bacteria</taxon>
        <taxon>Pseudomonadati</taxon>
        <taxon>Thermodesulfobacteriota</taxon>
        <taxon>Desulfobulbia</taxon>
        <taxon>Desulfobulbales</taxon>
        <taxon>Desulfobulbaceae</taxon>
        <taxon>Desulfurivibrio</taxon>
    </lineage>
</organism>